<dbReference type="eggNOG" id="COG0140">
    <property type="taxonomic scope" value="Bacteria"/>
</dbReference>
<dbReference type="Gene3D" id="3.10.20.810">
    <property type="entry name" value="Phosphoribosyl-AMP cyclohydrolase"/>
    <property type="match status" value="1"/>
</dbReference>
<comment type="pathway">
    <text evidence="4 15">Amino-acid biosynthesis; L-histidine biosynthesis; L-histidine from 5-phospho-alpha-D-ribose 1-diphosphate: step 3/9.</text>
</comment>
<dbReference type="KEGG" id="saf:SULAZ_0326"/>
<keyword evidence="8 15" id="KW-0963">Cytoplasm</keyword>
<dbReference type="GO" id="GO:0005524">
    <property type="term" value="F:ATP binding"/>
    <property type="evidence" value="ECO:0007669"/>
    <property type="project" value="UniProtKB-KW"/>
</dbReference>
<dbReference type="eggNOG" id="COG0139">
    <property type="taxonomic scope" value="Bacteria"/>
</dbReference>
<gene>
    <name evidence="15" type="primary">hisI</name>
    <name evidence="15" type="synonym">hisIE</name>
    <name evidence="17" type="ordered locus">SULAZ_0326</name>
</gene>
<dbReference type="OrthoDB" id="9795769at2"/>
<dbReference type="SUPFAM" id="SSF101386">
    <property type="entry name" value="all-alpha NTP pyrophosphatases"/>
    <property type="match status" value="1"/>
</dbReference>
<dbReference type="NCBIfam" id="TIGR03188">
    <property type="entry name" value="histidine_hisI"/>
    <property type="match status" value="1"/>
</dbReference>
<dbReference type="InterPro" id="IPR002496">
    <property type="entry name" value="PRib_AMP_CycHydrolase_dom"/>
</dbReference>
<comment type="catalytic activity">
    <reaction evidence="1 15">
        <text>1-(5-phospho-beta-D-ribosyl)-5'-AMP + H2O = 1-(5-phospho-beta-D-ribosyl)-5-[(5-phospho-beta-D-ribosylamino)methylideneamino]imidazole-4-carboxamide</text>
        <dbReference type="Rhea" id="RHEA:20049"/>
        <dbReference type="ChEBI" id="CHEBI:15377"/>
        <dbReference type="ChEBI" id="CHEBI:58435"/>
        <dbReference type="ChEBI" id="CHEBI:59457"/>
        <dbReference type="EC" id="3.5.4.19"/>
    </reaction>
</comment>
<evidence type="ECO:0000256" key="14">
    <source>
        <dbReference type="ARBA" id="ARBA00023268"/>
    </source>
</evidence>
<accession>C1DT83</accession>
<evidence type="ECO:0000256" key="2">
    <source>
        <dbReference type="ARBA" id="ARBA00001460"/>
    </source>
</evidence>
<evidence type="ECO:0000256" key="1">
    <source>
        <dbReference type="ARBA" id="ARBA00000024"/>
    </source>
</evidence>
<evidence type="ECO:0000256" key="5">
    <source>
        <dbReference type="ARBA" id="ARBA00005204"/>
    </source>
</evidence>
<dbReference type="PANTHER" id="PTHR42945:SF1">
    <property type="entry name" value="HISTIDINE BIOSYNTHESIS BIFUNCTIONAL PROTEIN HIS7"/>
    <property type="match status" value="1"/>
</dbReference>
<evidence type="ECO:0000256" key="9">
    <source>
        <dbReference type="ARBA" id="ARBA00022605"/>
    </source>
</evidence>
<protein>
    <recommendedName>
        <fullName evidence="15">Histidine biosynthesis bifunctional protein HisIE</fullName>
    </recommendedName>
    <domain>
        <recommendedName>
            <fullName evidence="15">Phosphoribosyl-AMP cyclohydrolase</fullName>
            <shortName evidence="15">PRA-CH</shortName>
            <ecNumber evidence="15">3.5.4.19</ecNumber>
        </recommendedName>
    </domain>
    <domain>
        <recommendedName>
            <fullName evidence="15">Phosphoribosyl-ATP pyrophosphatase</fullName>
            <shortName evidence="15">PRA-PH</shortName>
            <ecNumber evidence="15">3.6.1.31</ecNumber>
        </recommendedName>
    </domain>
</protein>
<keyword evidence="13 15" id="KW-0368">Histidine biosynthesis</keyword>
<evidence type="ECO:0000313" key="17">
    <source>
        <dbReference type="EMBL" id="ACN99531.1"/>
    </source>
</evidence>
<dbReference type="AlphaFoldDB" id="C1DT83"/>
<dbReference type="NCBIfam" id="NF000768">
    <property type="entry name" value="PRK00051.1"/>
    <property type="match status" value="1"/>
</dbReference>
<evidence type="ECO:0000256" key="8">
    <source>
        <dbReference type="ARBA" id="ARBA00022490"/>
    </source>
</evidence>
<dbReference type="GO" id="GO:0005737">
    <property type="term" value="C:cytoplasm"/>
    <property type="evidence" value="ECO:0007669"/>
    <property type="project" value="UniProtKB-SubCell"/>
</dbReference>
<dbReference type="FunFam" id="3.10.20.810:FF:000001">
    <property type="entry name" value="Histidine biosynthesis bifunctional protein HisIE"/>
    <property type="match status" value="1"/>
</dbReference>
<reference evidence="17 18" key="1">
    <citation type="journal article" date="2009" name="J. Bacteriol.">
        <title>Complete and draft genome sequences of six members of the Aquificales.</title>
        <authorList>
            <person name="Reysenbach A.L."/>
            <person name="Hamamura N."/>
            <person name="Podar M."/>
            <person name="Griffiths E."/>
            <person name="Ferreira S."/>
            <person name="Hochstein R."/>
            <person name="Heidelberg J."/>
            <person name="Johnson J."/>
            <person name="Mead D."/>
            <person name="Pohorille A."/>
            <person name="Sarmiento M."/>
            <person name="Schweighofer K."/>
            <person name="Seshadri R."/>
            <person name="Voytek M.A."/>
        </authorList>
    </citation>
    <scope>NUCLEOTIDE SEQUENCE [LARGE SCALE GENOMIC DNA]</scope>
    <source>
        <strain evidence="18">Az-Fu1 / DSM 15241 / OCM 825</strain>
    </source>
</reference>
<evidence type="ECO:0000256" key="4">
    <source>
        <dbReference type="ARBA" id="ARBA00005169"/>
    </source>
</evidence>
<keyword evidence="14 15" id="KW-0511">Multifunctional enzyme</keyword>
<name>C1DT83_SULAA</name>
<dbReference type="InterPro" id="IPR023019">
    <property type="entry name" value="His_synth_HisIE"/>
</dbReference>
<evidence type="ECO:0000256" key="15">
    <source>
        <dbReference type="HAMAP-Rule" id="MF_01019"/>
    </source>
</evidence>
<dbReference type="InterPro" id="IPR008179">
    <property type="entry name" value="HisE"/>
</dbReference>
<evidence type="ECO:0000256" key="7">
    <source>
        <dbReference type="ARBA" id="ARBA00008299"/>
    </source>
</evidence>
<comment type="similarity">
    <text evidence="7 15">In the N-terminal section; belongs to the PRA-CH family.</text>
</comment>
<dbReference type="Pfam" id="PF01502">
    <property type="entry name" value="PRA-CH"/>
    <property type="match status" value="1"/>
</dbReference>
<keyword evidence="11 15" id="KW-0378">Hydrolase</keyword>
<comment type="catalytic activity">
    <reaction evidence="2 15">
        <text>1-(5-phospho-beta-D-ribosyl)-ATP + H2O = 1-(5-phospho-beta-D-ribosyl)-5'-AMP + diphosphate + H(+)</text>
        <dbReference type="Rhea" id="RHEA:22828"/>
        <dbReference type="ChEBI" id="CHEBI:15377"/>
        <dbReference type="ChEBI" id="CHEBI:15378"/>
        <dbReference type="ChEBI" id="CHEBI:33019"/>
        <dbReference type="ChEBI" id="CHEBI:59457"/>
        <dbReference type="ChEBI" id="CHEBI:73183"/>
        <dbReference type="EC" id="3.6.1.31"/>
    </reaction>
</comment>
<dbReference type="Gene3D" id="1.10.287.1080">
    <property type="entry name" value="MazG-like"/>
    <property type="match status" value="1"/>
</dbReference>
<dbReference type="EC" id="3.6.1.31" evidence="15"/>
<keyword evidence="18" id="KW-1185">Reference proteome</keyword>
<dbReference type="NCBIfam" id="NF002747">
    <property type="entry name" value="PRK02759.1"/>
    <property type="match status" value="1"/>
</dbReference>
<dbReference type="RefSeq" id="WP_012674844.1">
    <property type="nucleotide sequence ID" value="NC_012438.1"/>
</dbReference>
<comment type="similarity">
    <text evidence="6 15">In the C-terminal section; belongs to the PRA-PH family.</text>
</comment>
<dbReference type="GO" id="GO:0000105">
    <property type="term" value="P:L-histidine biosynthetic process"/>
    <property type="evidence" value="ECO:0007669"/>
    <property type="project" value="UniProtKB-UniRule"/>
</dbReference>
<keyword evidence="10 15" id="KW-0547">Nucleotide-binding</keyword>
<evidence type="ECO:0000256" key="13">
    <source>
        <dbReference type="ARBA" id="ARBA00023102"/>
    </source>
</evidence>
<dbReference type="Proteomes" id="UP000001369">
    <property type="component" value="Chromosome"/>
</dbReference>
<evidence type="ECO:0000256" key="12">
    <source>
        <dbReference type="ARBA" id="ARBA00022840"/>
    </source>
</evidence>
<dbReference type="STRING" id="204536.SULAZ_0326"/>
<dbReference type="InterPro" id="IPR021130">
    <property type="entry name" value="PRib-ATP_PPHydrolase-like"/>
</dbReference>
<dbReference type="CDD" id="cd11534">
    <property type="entry name" value="NTP-PPase_HisIE_like"/>
    <property type="match status" value="1"/>
</dbReference>
<feature type="domain" description="Phosphoribosyl-AMP cyclohydrolase" evidence="16">
    <location>
        <begin position="30"/>
        <end position="103"/>
    </location>
</feature>
<dbReference type="GO" id="GO:0004635">
    <property type="term" value="F:phosphoribosyl-AMP cyclohydrolase activity"/>
    <property type="evidence" value="ECO:0007669"/>
    <property type="project" value="UniProtKB-UniRule"/>
</dbReference>
<dbReference type="Pfam" id="PF01503">
    <property type="entry name" value="PRA-PH"/>
    <property type="match status" value="1"/>
</dbReference>
<dbReference type="EC" id="3.5.4.19" evidence="15"/>
<dbReference type="PANTHER" id="PTHR42945">
    <property type="entry name" value="HISTIDINE BIOSYNTHESIS BIFUNCTIONAL PROTEIN"/>
    <property type="match status" value="1"/>
</dbReference>
<dbReference type="HAMAP" id="MF_01019">
    <property type="entry name" value="HisIE"/>
    <property type="match status" value="1"/>
</dbReference>
<evidence type="ECO:0000256" key="6">
    <source>
        <dbReference type="ARBA" id="ARBA00007731"/>
    </source>
</evidence>
<comment type="pathway">
    <text evidence="5 15">Amino-acid biosynthesis; L-histidine biosynthesis; L-histidine from 5-phospho-alpha-D-ribose 1-diphosphate: step 2/9.</text>
</comment>
<proteinExistence type="inferred from homology"/>
<keyword evidence="9 15" id="KW-0028">Amino-acid biosynthesis</keyword>
<dbReference type="UniPathway" id="UPA00031">
    <property type="reaction ID" value="UER00007"/>
</dbReference>
<evidence type="ECO:0000313" key="18">
    <source>
        <dbReference type="Proteomes" id="UP000001369"/>
    </source>
</evidence>
<evidence type="ECO:0000256" key="11">
    <source>
        <dbReference type="ARBA" id="ARBA00022801"/>
    </source>
</evidence>
<dbReference type="EMBL" id="CP001229">
    <property type="protein sequence ID" value="ACN99531.1"/>
    <property type="molecule type" value="Genomic_DNA"/>
</dbReference>
<feature type="region of interest" description="Phosphoribosyl-AMP cyclohydrolase" evidence="15">
    <location>
        <begin position="1"/>
        <end position="119"/>
    </location>
</feature>
<dbReference type="HAMAP" id="MF_01020">
    <property type="entry name" value="HisE"/>
    <property type="match status" value="1"/>
</dbReference>
<evidence type="ECO:0000259" key="16">
    <source>
        <dbReference type="Pfam" id="PF01502"/>
    </source>
</evidence>
<organism evidence="17 18">
    <name type="scientific">Sulfurihydrogenibium azorense (strain DSM 15241 / OCM 825 / Az-Fu1)</name>
    <dbReference type="NCBI Taxonomy" id="204536"/>
    <lineage>
        <taxon>Bacteria</taxon>
        <taxon>Pseudomonadati</taxon>
        <taxon>Aquificota</taxon>
        <taxon>Aquificia</taxon>
        <taxon>Aquificales</taxon>
        <taxon>Hydrogenothermaceae</taxon>
        <taxon>Sulfurihydrogenibium</taxon>
    </lineage>
</organism>
<evidence type="ECO:0000256" key="3">
    <source>
        <dbReference type="ARBA" id="ARBA00004496"/>
    </source>
</evidence>
<keyword evidence="12 15" id="KW-0067">ATP-binding</keyword>
<sequence>MFNLEDVIKFNENGLVPVIAQNYYSGKILMQAYANKEAIQETIKSGYATYYSRSRKSLWKKGETSGNLQRVIDIKVDCDEDSVIYLVVEEGPACHTGEESCFYRNLNLEKDTKPLPFEILHKLYEKVEERKRLKPENSYVVKLFEKGSDKIIQKVGEEAIETVIALKNKNKEEIVYEVSDLLFHLIVALVDSGVELKDIQEELLKRYK</sequence>
<dbReference type="InterPro" id="IPR038019">
    <property type="entry name" value="PRib_AMP_CycHydrolase_sf"/>
</dbReference>
<dbReference type="HAMAP" id="MF_01021">
    <property type="entry name" value="HisI"/>
    <property type="match status" value="1"/>
</dbReference>
<feature type="region of interest" description="Phosphoribosyl-ATP pyrophosphohydrolase" evidence="15">
    <location>
        <begin position="120"/>
        <end position="208"/>
    </location>
</feature>
<dbReference type="InterPro" id="IPR026660">
    <property type="entry name" value="PRA-CH"/>
</dbReference>
<dbReference type="SUPFAM" id="SSF141734">
    <property type="entry name" value="HisI-like"/>
    <property type="match status" value="1"/>
</dbReference>
<comment type="subcellular location">
    <subcellularLocation>
        <location evidence="3 15">Cytoplasm</location>
    </subcellularLocation>
</comment>
<evidence type="ECO:0000256" key="10">
    <source>
        <dbReference type="ARBA" id="ARBA00022741"/>
    </source>
</evidence>
<dbReference type="HOGENOM" id="CLU_048577_3_1_0"/>
<dbReference type="GO" id="GO:0004636">
    <property type="term" value="F:phosphoribosyl-ATP diphosphatase activity"/>
    <property type="evidence" value="ECO:0007669"/>
    <property type="project" value="UniProtKB-UniRule"/>
</dbReference>